<dbReference type="Gene3D" id="3.20.20.140">
    <property type="entry name" value="Metal-dependent hydrolases"/>
    <property type="match status" value="1"/>
</dbReference>
<dbReference type="Proteomes" id="UP000323917">
    <property type="component" value="Chromosome"/>
</dbReference>
<dbReference type="InterPro" id="IPR032466">
    <property type="entry name" value="Metal_Hydrolase"/>
</dbReference>
<evidence type="ECO:0000313" key="3">
    <source>
        <dbReference type="Proteomes" id="UP000323917"/>
    </source>
</evidence>
<name>A0A5B9Q7C0_9BACT</name>
<accession>A0A5B9Q7C0</accession>
<dbReference type="KEGG" id="bgok:Pr1d_07080"/>
<proteinExistence type="predicted"/>
<dbReference type="EMBL" id="CP042913">
    <property type="protein sequence ID" value="QEG33445.1"/>
    <property type="molecule type" value="Genomic_DNA"/>
</dbReference>
<evidence type="ECO:0000313" key="2">
    <source>
        <dbReference type="EMBL" id="QEG33445.1"/>
    </source>
</evidence>
<dbReference type="SUPFAM" id="SSF51556">
    <property type="entry name" value="Metallo-dependent hydrolases"/>
    <property type="match status" value="1"/>
</dbReference>
<dbReference type="InterPro" id="IPR006680">
    <property type="entry name" value="Amidohydro-rel"/>
</dbReference>
<keyword evidence="2" id="KW-0378">Hydrolase</keyword>
<evidence type="ECO:0000259" key="1">
    <source>
        <dbReference type="Pfam" id="PF04909"/>
    </source>
</evidence>
<reference evidence="2 3" key="1">
    <citation type="submission" date="2019-08" db="EMBL/GenBank/DDBJ databases">
        <title>Deep-cultivation of Planctomycetes and their phenomic and genomic characterization uncovers novel biology.</title>
        <authorList>
            <person name="Wiegand S."/>
            <person name="Jogler M."/>
            <person name="Boedeker C."/>
            <person name="Pinto D."/>
            <person name="Vollmers J."/>
            <person name="Rivas-Marin E."/>
            <person name="Kohn T."/>
            <person name="Peeters S.H."/>
            <person name="Heuer A."/>
            <person name="Rast P."/>
            <person name="Oberbeckmann S."/>
            <person name="Bunk B."/>
            <person name="Jeske O."/>
            <person name="Meyerdierks A."/>
            <person name="Storesund J.E."/>
            <person name="Kallscheuer N."/>
            <person name="Luecker S."/>
            <person name="Lage O.M."/>
            <person name="Pohl T."/>
            <person name="Merkel B.J."/>
            <person name="Hornburger P."/>
            <person name="Mueller R.-W."/>
            <person name="Bruemmer F."/>
            <person name="Labrenz M."/>
            <person name="Spormann A.M."/>
            <person name="Op den Camp H."/>
            <person name="Overmann J."/>
            <person name="Amann R."/>
            <person name="Jetten M.S.M."/>
            <person name="Mascher T."/>
            <person name="Medema M.H."/>
            <person name="Devos D.P."/>
            <person name="Kaster A.-K."/>
            <person name="Ovreas L."/>
            <person name="Rohde M."/>
            <person name="Galperin M.Y."/>
            <person name="Jogler C."/>
        </authorList>
    </citation>
    <scope>NUCLEOTIDE SEQUENCE [LARGE SCALE GENOMIC DNA]</scope>
    <source>
        <strain evidence="2 3">Pr1d</strain>
    </source>
</reference>
<sequence>MPSTPLHHVWEYTDTDRSFWQEHLEDWVPQTIFDAHTHIHEPEYRLHPMTDEMRKQYWVNELFEPIGAQVAQHCYRTVFPNRDFSCLAFGMPSLDFDIEAGNKRLSEEVRSRGWNCLALVRPQWSAEKLEEELDRPGVAGVKPYYALISYTPSSRDEHLEASIFDFLPHHQLEVLNSRHAWVTLHVPRSTRLGDPQNLAEVRAIRERYSNVKLVIAHLGRSYTLPHAKEALPLLADDPGLFFDTSAVLNPEVLHFALETIGPEQIIYGTDNPIFYMRGRRRWQGKTYQNHTNYPFYFNQQRESPEIEAKYTLYMYEALKAFKQACLNIALDRKYIEQMFCGNAKALLASSNHEHVV</sequence>
<dbReference type="Pfam" id="PF04909">
    <property type="entry name" value="Amidohydro_2"/>
    <property type="match status" value="1"/>
</dbReference>
<feature type="domain" description="Amidohydrolase-related" evidence="1">
    <location>
        <begin position="113"/>
        <end position="347"/>
    </location>
</feature>
<dbReference type="GO" id="GO:0016787">
    <property type="term" value="F:hydrolase activity"/>
    <property type="evidence" value="ECO:0007669"/>
    <property type="project" value="UniProtKB-KW"/>
</dbReference>
<keyword evidence="3" id="KW-1185">Reference proteome</keyword>
<dbReference type="RefSeq" id="WP_148072212.1">
    <property type="nucleotide sequence ID" value="NZ_CP042913.1"/>
</dbReference>
<dbReference type="AlphaFoldDB" id="A0A5B9Q7C0"/>
<dbReference type="OrthoDB" id="9771932at2"/>
<organism evidence="2 3">
    <name type="scientific">Bythopirellula goksoeyrii</name>
    <dbReference type="NCBI Taxonomy" id="1400387"/>
    <lineage>
        <taxon>Bacteria</taxon>
        <taxon>Pseudomonadati</taxon>
        <taxon>Planctomycetota</taxon>
        <taxon>Planctomycetia</taxon>
        <taxon>Pirellulales</taxon>
        <taxon>Lacipirellulaceae</taxon>
        <taxon>Bythopirellula</taxon>
    </lineage>
</organism>
<gene>
    <name evidence="2" type="ORF">Pr1d_07080</name>
</gene>
<protein>
    <submittedName>
        <fullName evidence="2">Amidohydrolase</fullName>
    </submittedName>
</protein>